<accession>A0AAX6LJ22</accession>
<dbReference type="GO" id="GO:0015074">
    <property type="term" value="P:DNA integration"/>
    <property type="evidence" value="ECO:0007669"/>
    <property type="project" value="InterPro"/>
</dbReference>
<dbReference type="GO" id="GO:0005829">
    <property type="term" value="C:cytosol"/>
    <property type="evidence" value="ECO:0007669"/>
    <property type="project" value="TreeGrafter"/>
</dbReference>
<dbReference type="GO" id="GO:0004803">
    <property type="term" value="F:transposase activity"/>
    <property type="evidence" value="ECO:0007669"/>
    <property type="project" value="TreeGrafter"/>
</dbReference>
<dbReference type="InterPro" id="IPR001584">
    <property type="entry name" value="Integrase_cat-core"/>
</dbReference>
<dbReference type="InterPro" id="IPR053392">
    <property type="entry name" value="Transposase_IS30-like"/>
</dbReference>
<organism evidence="2 3">
    <name type="scientific">Lactiplantibacillus pentosus</name>
    <name type="common">Lactobacillus pentosus</name>
    <dbReference type="NCBI Taxonomy" id="1589"/>
    <lineage>
        <taxon>Bacteria</taxon>
        <taxon>Bacillati</taxon>
        <taxon>Bacillota</taxon>
        <taxon>Bacilli</taxon>
        <taxon>Lactobacillales</taxon>
        <taxon>Lactobacillaceae</taxon>
        <taxon>Lactiplantibacillus</taxon>
    </lineage>
</organism>
<dbReference type="Proteomes" id="UP001151834">
    <property type="component" value="Unassembled WGS sequence"/>
</dbReference>
<sequence length="290" mass="33243">MGTSTLSRFQRGALAQLVNEGNKSYQVMADALGVAKATISYELDRVKPYDPELAQQDADRKRRNCGRRSMLTAALATLVTNHLRLTWSPETIAAAYNLSTASIYNWLNRGWLPFKLTDLPNRNVRQHRVSENRGKFTSGTSIEQRPTTVNQRLAFGHWEVDTVLSSRSEPRSCLVTFVERKTRLLWAIKAPNRTAKALNTAFGKFMGAFGPQVKSITVDHGKEFANYQALEQDYQIKVYFCHPYSPWERGSNEYFNRRLRWFFPKKTNFSQVTTDEILAALELINQRPLK</sequence>
<dbReference type="AlphaFoldDB" id="A0AAX6LJ22"/>
<dbReference type="InterPro" id="IPR036397">
    <property type="entry name" value="RNaseH_sf"/>
</dbReference>
<feature type="domain" description="Integrase catalytic" evidence="1">
    <location>
        <begin position="142"/>
        <end position="290"/>
    </location>
</feature>
<dbReference type="NCBIfam" id="NF033563">
    <property type="entry name" value="transpos_IS30"/>
    <property type="match status" value="1"/>
</dbReference>
<feature type="non-terminal residue" evidence="2">
    <location>
        <position position="290"/>
    </location>
</feature>
<comment type="caution">
    <text evidence="2">The sequence shown here is derived from an EMBL/GenBank/DDBJ whole genome shotgun (WGS) entry which is preliminary data.</text>
</comment>
<evidence type="ECO:0000259" key="1">
    <source>
        <dbReference type="PROSITE" id="PS50994"/>
    </source>
</evidence>
<evidence type="ECO:0000313" key="3">
    <source>
        <dbReference type="Proteomes" id="UP001151834"/>
    </source>
</evidence>
<dbReference type="PROSITE" id="PS50994">
    <property type="entry name" value="INTEGRASE"/>
    <property type="match status" value="1"/>
</dbReference>
<reference evidence="2" key="2">
    <citation type="journal article" date="2023" name="Front Nutr">
        <title>Lactiplantibacillus pentosus P2020 protects the hyperuricemia and renal inflammation in mice.</title>
        <authorList>
            <person name="Wang Z."/>
            <person name="Song L."/>
            <person name="Li X."/>
            <person name="Xiao Y."/>
            <person name="Huang Y."/>
            <person name="Zhang Y."/>
            <person name="Li J."/>
            <person name="Li M."/>
            <person name="Ren Z."/>
        </authorList>
    </citation>
    <scope>NUCLEOTIDE SEQUENCE</scope>
    <source>
        <strain evidence="2">P2000</strain>
    </source>
</reference>
<dbReference type="EMBL" id="JAPEQV010000044">
    <property type="protein sequence ID" value="MDF2314510.1"/>
    <property type="molecule type" value="Genomic_DNA"/>
</dbReference>
<proteinExistence type="predicted"/>
<dbReference type="Pfam" id="PF00665">
    <property type="entry name" value="rve"/>
    <property type="match status" value="1"/>
</dbReference>
<dbReference type="RefSeq" id="WP_275875355.1">
    <property type="nucleotide sequence ID" value="NZ_JAPEQV010000044.1"/>
</dbReference>
<dbReference type="InterPro" id="IPR012337">
    <property type="entry name" value="RNaseH-like_sf"/>
</dbReference>
<dbReference type="PANTHER" id="PTHR10948">
    <property type="entry name" value="TRANSPOSASE"/>
    <property type="match status" value="1"/>
</dbReference>
<name>A0AAX6LJ22_LACPE</name>
<gene>
    <name evidence="2" type="ORF">OOJ94_17125</name>
</gene>
<dbReference type="PANTHER" id="PTHR10948:SF23">
    <property type="entry name" value="TRANSPOSASE INSI FOR INSERTION SEQUENCE ELEMENT IS30A-RELATED"/>
    <property type="match status" value="1"/>
</dbReference>
<dbReference type="SUPFAM" id="SSF53098">
    <property type="entry name" value="Ribonuclease H-like"/>
    <property type="match status" value="1"/>
</dbReference>
<evidence type="ECO:0000313" key="2">
    <source>
        <dbReference type="EMBL" id="MDF2314510.1"/>
    </source>
</evidence>
<reference evidence="2" key="1">
    <citation type="submission" date="2022-11" db="EMBL/GenBank/DDBJ databases">
        <authorList>
            <person name="Wang Z."/>
        </authorList>
    </citation>
    <scope>NUCLEOTIDE SEQUENCE</scope>
    <source>
        <strain evidence="2">P2000</strain>
    </source>
</reference>
<dbReference type="GO" id="GO:0003676">
    <property type="term" value="F:nucleic acid binding"/>
    <property type="evidence" value="ECO:0007669"/>
    <property type="project" value="InterPro"/>
</dbReference>
<protein>
    <submittedName>
        <fullName evidence="2">IS30-like element ISLsa1 family transposase</fullName>
    </submittedName>
</protein>
<dbReference type="Gene3D" id="3.30.420.10">
    <property type="entry name" value="Ribonuclease H-like superfamily/Ribonuclease H"/>
    <property type="match status" value="1"/>
</dbReference>
<dbReference type="GO" id="GO:0032196">
    <property type="term" value="P:transposition"/>
    <property type="evidence" value="ECO:0007669"/>
    <property type="project" value="TreeGrafter"/>
</dbReference>
<dbReference type="InterPro" id="IPR051917">
    <property type="entry name" value="Transposase-Integrase"/>
</dbReference>